<dbReference type="GO" id="GO:0015078">
    <property type="term" value="F:proton transmembrane transporter activity"/>
    <property type="evidence" value="ECO:0007669"/>
    <property type="project" value="InterPro"/>
</dbReference>
<sequence length="51" mass="6492">MPQMAPMNWLMLFMYFISMFLLMNSLNYFMFLYNPQNKLIKKYNIKINWKW</sequence>
<protein>
    <recommendedName>
        <fullName evidence="12">ATP synthase complex subunit 8</fullName>
    </recommendedName>
</protein>
<keyword evidence="8 13" id="KW-1133">Transmembrane helix</keyword>
<dbReference type="GO" id="GO:0015986">
    <property type="term" value="P:proton motive force-driven ATP synthesis"/>
    <property type="evidence" value="ECO:0007669"/>
    <property type="project" value="InterPro"/>
</dbReference>
<dbReference type="InterPro" id="IPR001421">
    <property type="entry name" value="ATP8_metazoa"/>
</dbReference>
<name>A0A7D6W9Q5_9COLE</name>
<dbReference type="GO" id="GO:0045259">
    <property type="term" value="C:proton-transporting ATP synthase complex"/>
    <property type="evidence" value="ECO:0007669"/>
    <property type="project" value="UniProtKB-KW"/>
</dbReference>
<reference evidence="14" key="1">
    <citation type="submission" date="2020-06" db="EMBL/GenBank/DDBJ databases">
        <title>DNAmark Project.</title>
        <authorList>
            <person name="Leerhoei F."/>
        </authorList>
    </citation>
    <scope>NUCLEOTIDE SEQUENCE</scope>
    <source>
        <strain evidence="14">DM1289</strain>
    </source>
</reference>
<evidence type="ECO:0000256" key="2">
    <source>
        <dbReference type="ARBA" id="ARBA00008892"/>
    </source>
</evidence>
<keyword evidence="7 12" id="KW-0375">Hydrogen ion transport</keyword>
<proteinExistence type="inferred from homology"/>
<evidence type="ECO:0000256" key="6">
    <source>
        <dbReference type="ARBA" id="ARBA00022692"/>
    </source>
</evidence>
<evidence type="ECO:0000256" key="1">
    <source>
        <dbReference type="ARBA" id="ARBA00004304"/>
    </source>
</evidence>
<evidence type="ECO:0000256" key="7">
    <source>
        <dbReference type="ARBA" id="ARBA00022781"/>
    </source>
</evidence>
<gene>
    <name evidence="14" type="primary">ATP8</name>
</gene>
<comment type="subcellular location">
    <subcellularLocation>
        <location evidence="1 12">Mitochondrion membrane</location>
        <topology evidence="1 12">Single-pass membrane protein</topology>
    </subcellularLocation>
</comment>
<dbReference type="EMBL" id="MT628557">
    <property type="protein sequence ID" value="QLY90217.1"/>
    <property type="molecule type" value="Genomic_DNA"/>
</dbReference>
<evidence type="ECO:0000256" key="3">
    <source>
        <dbReference type="ARBA" id="ARBA00011291"/>
    </source>
</evidence>
<comment type="similarity">
    <text evidence="2 12">Belongs to the ATPase protein 8 family.</text>
</comment>
<evidence type="ECO:0000256" key="13">
    <source>
        <dbReference type="SAM" id="Phobius"/>
    </source>
</evidence>
<evidence type="ECO:0000256" key="12">
    <source>
        <dbReference type="RuleBase" id="RU003661"/>
    </source>
</evidence>
<evidence type="ECO:0000256" key="4">
    <source>
        <dbReference type="ARBA" id="ARBA00022448"/>
    </source>
</evidence>
<keyword evidence="9 12" id="KW-0406">Ion transport</keyword>
<evidence type="ECO:0000256" key="10">
    <source>
        <dbReference type="ARBA" id="ARBA00023128"/>
    </source>
</evidence>
<evidence type="ECO:0000256" key="9">
    <source>
        <dbReference type="ARBA" id="ARBA00023065"/>
    </source>
</evidence>
<dbReference type="Pfam" id="PF00895">
    <property type="entry name" value="ATP-synt_8"/>
    <property type="match status" value="1"/>
</dbReference>
<comment type="subunit">
    <text evidence="3">F-type ATPases have 2 components, CF(1) - the catalytic core - and CF(0) - the membrane proton channel.</text>
</comment>
<accession>A0A7D6W9Q5</accession>
<keyword evidence="11 13" id="KW-0472">Membrane</keyword>
<dbReference type="GO" id="GO:0031966">
    <property type="term" value="C:mitochondrial membrane"/>
    <property type="evidence" value="ECO:0007669"/>
    <property type="project" value="UniProtKB-SubCell"/>
</dbReference>
<keyword evidence="5 12" id="KW-0138">CF(0)</keyword>
<organism evidence="14">
    <name type="scientific">Hydraena gracilis</name>
    <dbReference type="NCBI Taxonomy" id="290660"/>
    <lineage>
        <taxon>Eukaryota</taxon>
        <taxon>Metazoa</taxon>
        <taxon>Ecdysozoa</taxon>
        <taxon>Arthropoda</taxon>
        <taxon>Hexapoda</taxon>
        <taxon>Insecta</taxon>
        <taxon>Pterygota</taxon>
        <taxon>Neoptera</taxon>
        <taxon>Endopterygota</taxon>
        <taxon>Coleoptera</taxon>
        <taxon>Polyphaga</taxon>
        <taxon>Staphyliniformia</taxon>
        <taxon>Hydraenidae</taxon>
        <taxon>Hydraeninae</taxon>
        <taxon>Hydraena</taxon>
    </lineage>
</organism>
<keyword evidence="4 12" id="KW-0813">Transport</keyword>
<feature type="transmembrane region" description="Helical" evidence="13">
    <location>
        <begin position="12"/>
        <end position="33"/>
    </location>
</feature>
<evidence type="ECO:0000256" key="8">
    <source>
        <dbReference type="ARBA" id="ARBA00022989"/>
    </source>
</evidence>
<evidence type="ECO:0000313" key="14">
    <source>
        <dbReference type="EMBL" id="QLY90217.1"/>
    </source>
</evidence>
<keyword evidence="10 12" id="KW-0496">Mitochondrion</keyword>
<dbReference type="AlphaFoldDB" id="A0A7D6W9Q5"/>
<evidence type="ECO:0000256" key="5">
    <source>
        <dbReference type="ARBA" id="ARBA00022547"/>
    </source>
</evidence>
<geneLocation type="mitochondrion" evidence="14"/>
<evidence type="ECO:0000256" key="11">
    <source>
        <dbReference type="ARBA" id="ARBA00023136"/>
    </source>
</evidence>
<keyword evidence="6 12" id="KW-0812">Transmembrane</keyword>